<evidence type="ECO:0000256" key="1">
    <source>
        <dbReference type="ARBA" id="ARBA00022741"/>
    </source>
</evidence>
<dbReference type="InterPro" id="IPR000719">
    <property type="entry name" value="Prot_kinase_dom"/>
</dbReference>
<dbReference type="PANTHER" id="PTHR24418">
    <property type="entry name" value="TYROSINE-PROTEIN KINASE"/>
    <property type="match status" value="1"/>
</dbReference>
<evidence type="ECO:0000256" key="2">
    <source>
        <dbReference type="ARBA" id="ARBA00022840"/>
    </source>
</evidence>
<keyword evidence="4" id="KW-1185">Reference proteome</keyword>
<organism evidence="4 5">
    <name type="scientific">Mesorhabditis belari</name>
    <dbReference type="NCBI Taxonomy" id="2138241"/>
    <lineage>
        <taxon>Eukaryota</taxon>
        <taxon>Metazoa</taxon>
        <taxon>Ecdysozoa</taxon>
        <taxon>Nematoda</taxon>
        <taxon>Chromadorea</taxon>
        <taxon>Rhabditida</taxon>
        <taxon>Rhabditina</taxon>
        <taxon>Rhabditomorpha</taxon>
        <taxon>Rhabditoidea</taxon>
        <taxon>Rhabditidae</taxon>
        <taxon>Mesorhabditinae</taxon>
        <taxon>Mesorhabditis</taxon>
    </lineage>
</organism>
<dbReference type="Pfam" id="PF07714">
    <property type="entry name" value="PK_Tyr_Ser-Thr"/>
    <property type="match status" value="1"/>
</dbReference>
<accession>A0AAF3FE05</accession>
<dbReference type="Gene3D" id="3.30.200.20">
    <property type="entry name" value="Phosphorylase Kinase, domain 1"/>
    <property type="match status" value="1"/>
</dbReference>
<dbReference type="PROSITE" id="PS50011">
    <property type="entry name" value="PROTEIN_KINASE_DOM"/>
    <property type="match status" value="1"/>
</dbReference>
<dbReference type="InterPro" id="IPR011009">
    <property type="entry name" value="Kinase-like_dom_sf"/>
</dbReference>
<reference evidence="5" key="1">
    <citation type="submission" date="2024-02" db="UniProtKB">
        <authorList>
            <consortium name="WormBaseParasite"/>
        </authorList>
    </citation>
    <scope>IDENTIFICATION</scope>
</reference>
<dbReference type="SUPFAM" id="SSF56112">
    <property type="entry name" value="Protein kinase-like (PK-like)"/>
    <property type="match status" value="1"/>
</dbReference>
<feature type="domain" description="Protein kinase" evidence="3">
    <location>
        <begin position="86"/>
        <end position="152"/>
    </location>
</feature>
<dbReference type="InterPro" id="IPR001245">
    <property type="entry name" value="Ser-Thr/Tyr_kinase_cat_dom"/>
</dbReference>
<evidence type="ECO:0000313" key="5">
    <source>
        <dbReference type="WBParaSite" id="MBELARI_LOCUS5229"/>
    </source>
</evidence>
<sequence>MMLTHKGDFLVRTTEPVAGQPRAFVLSVMWDPSRGEEQGIKHFVVKQHQGAKVSIEKFTFTMPDDYNQQQKGHRTIGRQPWELNHIECTKKRGEGAFGEVHKGKLELRGGKLVDVAVKLAKLEVRTKEQIKEIMREARLMQNFDNSNVVKFY</sequence>
<dbReference type="SUPFAM" id="SSF55550">
    <property type="entry name" value="SH2 domain"/>
    <property type="match status" value="1"/>
</dbReference>
<dbReference type="GO" id="GO:0004672">
    <property type="term" value="F:protein kinase activity"/>
    <property type="evidence" value="ECO:0007669"/>
    <property type="project" value="InterPro"/>
</dbReference>
<name>A0AAF3FE05_9BILA</name>
<dbReference type="WBParaSite" id="MBELARI_LOCUS5229">
    <property type="protein sequence ID" value="MBELARI_LOCUS5229"/>
    <property type="gene ID" value="MBELARI_LOCUS5229"/>
</dbReference>
<dbReference type="Gene3D" id="3.30.505.10">
    <property type="entry name" value="SH2 domain"/>
    <property type="match status" value="1"/>
</dbReference>
<evidence type="ECO:0000259" key="3">
    <source>
        <dbReference type="PROSITE" id="PS50011"/>
    </source>
</evidence>
<dbReference type="AlphaFoldDB" id="A0AAF3FE05"/>
<keyword evidence="2" id="KW-0067">ATP-binding</keyword>
<evidence type="ECO:0000313" key="4">
    <source>
        <dbReference type="Proteomes" id="UP000887575"/>
    </source>
</evidence>
<dbReference type="GO" id="GO:0005524">
    <property type="term" value="F:ATP binding"/>
    <property type="evidence" value="ECO:0007669"/>
    <property type="project" value="UniProtKB-KW"/>
</dbReference>
<proteinExistence type="predicted"/>
<dbReference type="Proteomes" id="UP000887575">
    <property type="component" value="Unassembled WGS sequence"/>
</dbReference>
<dbReference type="InterPro" id="IPR050198">
    <property type="entry name" value="Non-receptor_tyrosine_kinases"/>
</dbReference>
<keyword evidence="1" id="KW-0547">Nucleotide-binding</keyword>
<protein>
    <recommendedName>
        <fullName evidence="3">Protein kinase domain-containing protein</fullName>
    </recommendedName>
</protein>
<dbReference type="InterPro" id="IPR036860">
    <property type="entry name" value="SH2_dom_sf"/>
</dbReference>